<dbReference type="Proteomes" id="UP000621447">
    <property type="component" value="Unassembled WGS sequence"/>
</dbReference>
<reference evidence="1 2" key="1">
    <citation type="submission" date="2020-06" db="EMBL/GenBank/DDBJ databases">
        <title>Sphingomonas hominis sp. nov., a member of the Sphingomonas, isolated from the hair of a 22-year-old girl.</title>
        <authorList>
            <person name="Zhang D.-F."/>
            <person name="Cui X.-W."/>
        </authorList>
    </citation>
    <scope>NUCLEOTIDE SEQUENCE [LARGE SCALE GENOMIC DNA]</scope>
    <source>
        <strain evidence="1 2">HHU CXW</strain>
    </source>
</reference>
<proteinExistence type="predicted"/>
<accession>A0ABX2JIP5</accession>
<dbReference type="EMBL" id="JABULH010000006">
    <property type="protein sequence ID" value="NTS66292.1"/>
    <property type="molecule type" value="Genomic_DNA"/>
</dbReference>
<organism evidence="1 2">
    <name type="scientific">Sphingomonas hominis</name>
    <dbReference type="NCBI Taxonomy" id="2741495"/>
    <lineage>
        <taxon>Bacteria</taxon>
        <taxon>Pseudomonadati</taxon>
        <taxon>Pseudomonadota</taxon>
        <taxon>Alphaproteobacteria</taxon>
        <taxon>Sphingomonadales</taxon>
        <taxon>Sphingomonadaceae</taxon>
        <taxon>Sphingomonas</taxon>
    </lineage>
</organism>
<keyword evidence="2" id="KW-1185">Reference proteome</keyword>
<evidence type="ECO:0000313" key="1">
    <source>
        <dbReference type="EMBL" id="NTS66292.1"/>
    </source>
</evidence>
<protein>
    <submittedName>
        <fullName evidence="1">Uncharacterized protein</fullName>
    </submittedName>
</protein>
<evidence type="ECO:0000313" key="2">
    <source>
        <dbReference type="Proteomes" id="UP000621447"/>
    </source>
</evidence>
<dbReference type="RefSeq" id="WP_174194914.1">
    <property type="nucleotide sequence ID" value="NZ_JABULH010000006.1"/>
</dbReference>
<comment type="caution">
    <text evidence="1">The sequence shown here is derived from an EMBL/GenBank/DDBJ whole genome shotgun (WGS) entry which is preliminary data.</text>
</comment>
<gene>
    <name evidence="1" type="ORF">HRV97_14115</name>
</gene>
<sequence>MLRLKVGTNSAREVELNVRLPRSQQLRYLHIGEQPLQDCQQLPLSRYRRDQPSRLVHREVALPRVVDRL</sequence>
<name>A0ABX2JIP5_9SPHN</name>